<evidence type="ECO:0000256" key="6">
    <source>
        <dbReference type="ARBA" id="ARBA00023136"/>
    </source>
</evidence>
<evidence type="ECO:0000256" key="1">
    <source>
        <dbReference type="ARBA" id="ARBA00004651"/>
    </source>
</evidence>
<keyword evidence="3" id="KW-1003">Cell membrane</keyword>
<dbReference type="OrthoDB" id="9804353at2"/>
<feature type="transmembrane region" description="Helical" evidence="7">
    <location>
        <begin position="91"/>
        <end position="117"/>
    </location>
</feature>
<dbReference type="GO" id="GO:0055085">
    <property type="term" value="P:transmembrane transport"/>
    <property type="evidence" value="ECO:0007669"/>
    <property type="project" value="InterPro"/>
</dbReference>
<evidence type="ECO:0000256" key="5">
    <source>
        <dbReference type="ARBA" id="ARBA00022989"/>
    </source>
</evidence>
<comment type="caution">
    <text evidence="9">The sequence shown here is derived from an EMBL/GenBank/DDBJ whole genome shotgun (WGS) entry which is preliminary data.</text>
</comment>
<dbReference type="CDD" id="cd06261">
    <property type="entry name" value="TM_PBP2"/>
    <property type="match status" value="1"/>
</dbReference>
<dbReference type="EMBL" id="SMAG01000002">
    <property type="protein sequence ID" value="TCS95905.1"/>
    <property type="molecule type" value="Genomic_DNA"/>
</dbReference>
<feature type="transmembrane region" description="Helical" evidence="7">
    <location>
        <begin position="61"/>
        <end position="84"/>
    </location>
</feature>
<keyword evidence="2 7" id="KW-0813">Transport</keyword>
<dbReference type="SUPFAM" id="SSF161098">
    <property type="entry name" value="MetI-like"/>
    <property type="match status" value="1"/>
</dbReference>
<dbReference type="PANTHER" id="PTHR30151:SF20">
    <property type="entry name" value="ABC TRANSPORTER PERMEASE PROTEIN HI_0355-RELATED"/>
    <property type="match status" value="1"/>
</dbReference>
<dbReference type="AlphaFoldDB" id="A0A4R3L9V3"/>
<feature type="transmembrane region" description="Helical" evidence="7">
    <location>
        <begin position="12"/>
        <end position="31"/>
    </location>
</feature>
<feature type="transmembrane region" description="Helical" evidence="7">
    <location>
        <begin position="123"/>
        <end position="143"/>
    </location>
</feature>
<feature type="domain" description="ABC transmembrane type-1" evidence="8">
    <location>
        <begin position="57"/>
        <end position="238"/>
    </location>
</feature>
<protein>
    <submittedName>
        <fullName evidence="9">ABC-type nitrate/sulfonate/bicarbonate transport system permease component</fullName>
    </submittedName>
</protein>
<evidence type="ECO:0000256" key="2">
    <source>
        <dbReference type="ARBA" id="ARBA00022448"/>
    </source>
</evidence>
<sequence>MINTWKKIWPSAVFILFLLVIWESSVTYWHIDAWMLPAPSAIVKEFFEYAPRLGTEVMATIQIALAGLAIGVVVGMSTATFLHLSSFLKKMVYPLIVLSQNIPLIALAPLLVMWLGLGMLPKLIVVALVCFFPVTVSMMDGFLQTDRTLLIYLKMAGASRWELFRKLEWPSALPSLFSGLKVSATYSVMGAVIAEWLGAEHGLGVIMTLASSSFRTDRVMLAILLIMCLSLCLFGLITFLEWLSSRWKQGGGRSHASTRD</sequence>
<dbReference type="Proteomes" id="UP000294937">
    <property type="component" value="Unassembled WGS sequence"/>
</dbReference>
<dbReference type="InterPro" id="IPR035906">
    <property type="entry name" value="MetI-like_sf"/>
</dbReference>
<keyword evidence="10" id="KW-1185">Reference proteome</keyword>
<comment type="subcellular location">
    <subcellularLocation>
        <location evidence="1 7">Cell membrane</location>
        <topology evidence="1 7">Multi-pass membrane protein</topology>
    </subcellularLocation>
</comment>
<evidence type="ECO:0000259" key="8">
    <source>
        <dbReference type="PROSITE" id="PS50928"/>
    </source>
</evidence>
<evidence type="ECO:0000256" key="4">
    <source>
        <dbReference type="ARBA" id="ARBA00022692"/>
    </source>
</evidence>
<proteinExistence type="inferred from homology"/>
<organism evidence="9 10">
    <name type="scientific">Hazenella coriacea</name>
    <dbReference type="NCBI Taxonomy" id="1179467"/>
    <lineage>
        <taxon>Bacteria</taxon>
        <taxon>Bacillati</taxon>
        <taxon>Bacillota</taxon>
        <taxon>Bacilli</taxon>
        <taxon>Bacillales</taxon>
        <taxon>Thermoactinomycetaceae</taxon>
        <taxon>Hazenella</taxon>
    </lineage>
</organism>
<dbReference type="RefSeq" id="WP_131923868.1">
    <property type="nucleotide sequence ID" value="NZ_SMAG01000002.1"/>
</dbReference>
<feature type="transmembrane region" description="Helical" evidence="7">
    <location>
        <begin position="219"/>
        <end position="243"/>
    </location>
</feature>
<evidence type="ECO:0000256" key="3">
    <source>
        <dbReference type="ARBA" id="ARBA00022475"/>
    </source>
</evidence>
<gene>
    <name evidence="9" type="ORF">EDD58_102487</name>
</gene>
<evidence type="ECO:0000256" key="7">
    <source>
        <dbReference type="RuleBase" id="RU363032"/>
    </source>
</evidence>
<dbReference type="GO" id="GO:0005886">
    <property type="term" value="C:plasma membrane"/>
    <property type="evidence" value="ECO:0007669"/>
    <property type="project" value="UniProtKB-SubCell"/>
</dbReference>
<dbReference type="InterPro" id="IPR000515">
    <property type="entry name" value="MetI-like"/>
</dbReference>
<dbReference type="Gene3D" id="1.10.3720.10">
    <property type="entry name" value="MetI-like"/>
    <property type="match status" value="1"/>
</dbReference>
<dbReference type="PROSITE" id="PS50928">
    <property type="entry name" value="ABC_TM1"/>
    <property type="match status" value="1"/>
</dbReference>
<keyword evidence="5 7" id="KW-1133">Transmembrane helix</keyword>
<evidence type="ECO:0000313" key="9">
    <source>
        <dbReference type="EMBL" id="TCS95905.1"/>
    </source>
</evidence>
<keyword evidence="4 7" id="KW-0812">Transmembrane</keyword>
<accession>A0A4R3L9V3</accession>
<reference evidence="9 10" key="1">
    <citation type="submission" date="2019-03" db="EMBL/GenBank/DDBJ databases">
        <title>Genomic Encyclopedia of Type Strains, Phase IV (KMG-IV): sequencing the most valuable type-strain genomes for metagenomic binning, comparative biology and taxonomic classification.</title>
        <authorList>
            <person name="Goeker M."/>
        </authorList>
    </citation>
    <scope>NUCLEOTIDE SEQUENCE [LARGE SCALE GENOMIC DNA]</scope>
    <source>
        <strain evidence="9 10">DSM 45707</strain>
    </source>
</reference>
<dbReference type="Pfam" id="PF00528">
    <property type="entry name" value="BPD_transp_1"/>
    <property type="match status" value="1"/>
</dbReference>
<dbReference type="PANTHER" id="PTHR30151">
    <property type="entry name" value="ALKANE SULFONATE ABC TRANSPORTER-RELATED, MEMBRANE SUBUNIT"/>
    <property type="match status" value="1"/>
</dbReference>
<keyword evidence="6 7" id="KW-0472">Membrane</keyword>
<comment type="similarity">
    <text evidence="7">Belongs to the binding-protein-dependent transport system permease family.</text>
</comment>
<evidence type="ECO:0000313" key="10">
    <source>
        <dbReference type="Proteomes" id="UP000294937"/>
    </source>
</evidence>
<name>A0A4R3L9V3_9BACL</name>